<name>D1W5R9_9BACT</name>
<accession>D1W5R9</accession>
<dbReference type="PROSITE" id="PS51257">
    <property type="entry name" value="PROKAR_LIPOPROTEIN"/>
    <property type="match status" value="1"/>
</dbReference>
<protein>
    <recommendedName>
        <fullName evidence="4">DUF4878 domain-containing protein</fullName>
    </recommendedName>
</protein>
<comment type="caution">
    <text evidence="2">The sequence shown here is derived from an EMBL/GenBank/DDBJ whole genome shotgun (WGS) entry which is preliminary data.</text>
</comment>
<evidence type="ECO:0000313" key="2">
    <source>
        <dbReference type="EMBL" id="EFA92094.1"/>
    </source>
</evidence>
<proteinExistence type="predicted"/>
<reference evidence="2 3" key="1">
    <citation type="submission" date="2009-12" db="EMBL/GenBank/DDBJ databases">
        <title>Genome Sequence of Prevotella buccalis ATCC 35310.</title>
        <authorList>
            <person name="Durkin A.S."/>
            <person name="Madupu R."/>
            <person name="Torralba M."/>
            <person name="Methe B."/>
            <person name="Sutton G."/>
            <person name="Strausberg R.L."/>
            <person name="Nelson K.E."/>
        </authorList>
    </citation>
    <scope>NUCLEOTIDE SEQUENCE [LARGE SCALE GENOMIC DNA]</scope>
    <source>
        <strain evidence="2 3">ATCC 35310</strain>
    </source>
</reference>
<organism evidence="2 3">
    <name type="scientific">Hoylesella buccalis ATCC 35310</name>
    <dbReference type="NCBI Taxonomy" id="679190"/>
    <lineage>
        <taxon>Bacteria</taxon>
        <taxon>Pseudomonadati</taxon>
        <taxon>Bacteroidota</taxon>
        <taxon>Bacteroidia</taxon>
        <taxon>Bacteroidales</taxon>
        <taxon>Prevotellaceae</taxon>
        <taxon>Hoylesella</taxon>
    </lineage>
</organism>
<dbReference type="EMBL" id="ADEG01000057">
    <property type="protein sequence ID" value="EFA92094.1"/>
    <property type="molecule type" value="Genomic_DNA"/>
</dbReference>
<dbReference type="AlphaFoldDB" id="D1W5R9"/>
<feature type="chain" id="PRO_5003025669" description="DUF4878 domain-containing protein" evidence="1">
    <location>
        <begin position="19"/>
        <end position="173"/>
    </location>
</feature>
<dbReference type="STRING" id="679190.HMPREF0650_1718"/>
<evidence type="ECO:0000313" key="3">
    <source>
        <dbReference type="Proteomes" id="UP000005283"/>
    </source>
</evidence>
<evidence type="ECO:0000256" key="1">
    <source>
        <dbReference type="SAM" id="SignalP"/>
    </source>
</evidence>
<sequence>MKIKIFTICMLCMALTFAGCKSGKKKDPLRSEYLKPASIDYSSKDSSEIKSLVDNYVENFKNKNFRVTSSMLYTLRNDSVLPLSEENKQKYIDVYSHMPIYDCAVKGMILRSDKNNEVQVAVQISPDGNIDAEKGITTFCLNPVLKDGKWYLTLLDEYAEGVESVYDKYKENQ</sequence>
<keyword evidence="3" id="KW-1185">Reference proteome</keyword>
<gene>
    <name evidence="2" type="ORF">HMPREF0650_1718</name>
</gene>
<evidence type="ECO:0008006" key="4">
    <source>
        <dbReference type="Google" id="ProtNLM"/>
    </source>
</evidence>
<feature type="signal peptide" evidence="1">
    <location>
        <begin position="1"/>
        <end position="18"/>
    </location>
</feature>
<dbReference type="Proteomes" id="UP000005283">
    <property type="component" value="Unassembled WGS sequence"/>
</dbReference>
<keyword evidence="1" id="KW-0732">Signal</keyword>